<name>A0A1S8NJC8_CLOSA</name>
<dbReference type="GO" id="GO:0005524">
    <property type="term" value="F:ATP binding"/>
    <property type="evidence" value="ECO:0007669"/>
    <property type="project" value="UniProtKB-KW"/>
</dbReference>
<keyword evidence="5 11" id="KW-0812">Transmembrane</keyword>
<dbReference type="InterPro" id="IPR003593">
    <property type="entry name" value="AAA+_ATPase"/>
</dbReference>
<dbReference type="RefSeq" id="WP_077864230.1">
    <property type="nucleotide sequence ID" value="NZ_LZYZ01000001.1"/>
</dbReference>
<evidence type="ECO:0000256" key="6">
    <source>
        <dbReference type="ARBA" id="ARBA00022741"/>
    </source>
</evidence>
<sequence>MCLLELKNINKYYKISGSNKFHAIKDVNVSFNKGELVSIIGESGSGKSTLMNLIGGLDSNYSGELLVNGKDIGKLRKKELDKYRKSTVGFVFQSFNLISHLSILDNVTIAMTLSNVKKKARIKRAKEILSELGLENQINKKPSQLSGGQKQRVAIARALINNPEIIIADEPTGSLDSKTTMQVLEILRNIAEKGKLVIMVTHSEKVASCSSRVVKIADGKIISDDEIFKFENTYELENASSNQKRFKFFGIRGKNLGIISAVKLSLKNMKEKLTRNIFLSIGGSIGIMSVILMLSLGNGVKTYFNKTMNNYVNPLVIEANMPSDEDDETINLDVTTIQKPELNKQKSFEDADIQKLSQIENVSKIEKGYTSISIGSNSLNYDGKSSNLMRLSTISSNITESNLQEGSLPKEGEMLINKSVSDKLGGDVVGKKVTLNILLGQKVVKTELTVSGIENAGGDLSSIMKSAFLNYSDLEKIYLDNNSTLKPNVMYLDTTNEKYTPQIKGKVKELGYLGSSQDQMTSMFNEMINIVTYVLSAIAAISLVVSAIMIVVVMYISVVERTKEIGIIKAIGARRKDIRRIFVCEAFLIGVFSGVIGVVASYLIMKGINTMSNKLFNINLVIIRRVYAVFGLCVSIIISMLSGLLPANKAAKLDPVESLRRE</sequence>
<dbReference type="GO" id="GO:0005886">
    <property type="term" value="C:plasma membrane"/>
    <property type="evidence" value="ECO:0007669"/>
    <property type="project" value="UniProtKB-SubCell"/>
</dbReference>
<evidence type="ECO:0000256" key="7">
    <source>
        <dbReference type="ARBA" id="ARBA00022840"/>
    </source>
</evidence>
<dbReference type="GO" id="GO:0022857">
    <property type="term" value="F:transmembrane transporter activity"/>
    <property type="evidence" value="ECO:0007669"/>
    <property type="project" value="UniProtKB-ARBA"/>
</dbReference>
<dbReference type="SUPFAM" id="SSF52540">
    <property type="entry name" value="P-loop containing nucleoside triphosphate hydrolases"/>
    <property type="match status" value="1"/>
</dbReference>
<keyword evidence="9 11" id="KW-0472">Membrane</keyword>
<proteinExistence type="inferred from homology"/>
<keyword evidence="8 11" id="KW-1133">Transmembrane helix</keyword>
<protein>
    <submittedName>
        <fullName evidence="13">Macrolide export ATP-binding/permease protein MacB</fullName>
        <ecNumber evidence="13">3.6.3.-</ecNumber>
    </submittedName>
</protein>
<dbReference type="PROSITE" id="PS00211">
    <property type="entry name" value="ABC_TRANSPORTER_1"/>
    <property type="match status" value="1"/>
</dbReference>
<comment type="subcellular location">
    <subcellularLocation>
        <location evidence="1">Cell inner membrane</location>
        <topology evidence="1">Multi-pass membrane protein</topology>
    </subcellularLocation>
</comment>
<evidence type="ECO:0000256" key="1">
    <source>
        <dbReference type="ARBA" id="ARBA00004429"/>
    </source>
</evidence>
<feature type="transmembrane region" description="Helical" evidence="11">
    <location>
        <begin position="530"/>
        <end position="559"/>
    </location>
</feature>
<evidence type="ECO:0000256" key="9">
    <source>
        <dbReference type="ARBA" id="ARBA00023136"/>
    </source>
</evidence>
<dbReference type="PROSITE" id="PS50893">
    <property type="entry name" value="ABC_TRANSPORTER_2"/>
    <property type="match status" value="1"/>
</dbReference>
<feature type="transmembrane region" description="Helical" evidence="11">
    <location>
        <begin position="580"/>
        <end position="605"/>
    </location>
</feature>
<dbReference type="SMART" id="SM00382">
    <property type="entry name" value="AAA"/>
    <property type="match status" value="1"/>
</dbReference>
<dbReference type="InterPro" id="IPR017911">
    <property type="entry name" value="MacB-like_ATP-bd"/>
</dbReference>
<comment type="similarity">
    <text evidence="10">Belongs to the ABC transporter superfamily. Macrolide exporter (TC 3.A.1.122) family.</text>
</comment>
<dbReference type="FunFam" id="3.40.50.300:FF:000032">
    <property type="entry name" value="Export ABC transporter ATP-binding protein"/>
    <property type="match status" value="1"/>
</dbReference>
<keyword evidence="4" id="KW-0997">Cell inner membrane</keyword>
<evidence type="ECO:0000313" key="14">
    <source>
        <dbReference type="Proteomes" id="UP000191154"/>
    </source>
</evidence>
<dbReference type="InterPro" id="IPR003439">
    <property type="entry name" value="ABC_transporter-like_ATP-bd"/>
</dbReference>
<feature type="transmembrane region" description="Helical" evidence="11">
    <location>
        <begin position="625"/>
        <end position="645"/>
    </location>
</feature>
<accession>A0A1S8NJC8</accession>
<evidence type="ECO:0000259" key="12">
    <source>
        <dbReference type="PROSITE" id="PS50893"/>
    </source>
</evidence>
<dbReference type="GO" id="GO:0098796">
    <property type="term" value="C:membrane protein complex"/>
    <property type="evidence" value="ECO:0007669"/>
    <property type="project" value="UniProtKB-ARBA"/>
</dbReference>
<reference evidence="13 14" key="1">
    <citation type="submission" date="2016-05" db="EMBL/GenBank/DDBJ databases">
        <title>Microbial solvent formation.</title>
        <authorList>
            <person name="Poehlein A."/>
            <person name="Montoya Solano J.D."/>
            <person name="Flitsch S."/>
            <person name="Krabben P."/>
            <person name="Duerre P."/>
            <person name="Daniel R."/>
        </authorList>
    </citation>
    <scope>NUCLEOTIDE SEQUENCE [LARGE SCALE GENOMIC DNA]</scope>
    <source>
        <strain evidence="13 14">L1-8</strain>
    </source>
</reference>
<dbReference type="InterPro" id="IPR025857">
    <property type="entry name" value="MacB_PCD"/>
</dbReference>
<dbReference type="InterPro" id="IPR027417">
    <property type="entry name" value="P-loop_NTPase"/>
</dbReference>
<dbReference type="CDD" id="cd03255">
    <property type="entry name" value="ABC_MJ0796_LolCDE_FtsE"/>
    <property type="match status" value="1"/>
</dbReference>
<dbReference type="Pfam" id="PF12704">
    <property type="entry name" value="MacB_PCD"/>
    <property type="match status" value="1"/>
</dbReference>
<evidence type="ECO:0000256" key="3">
    <source>
        <dbReference type="ARBA" id="ARBA00022475"/>
    </source>
</evidence>
<dbReference type="PANTHER" id="PTHR42798:SF6">
    <property type="entry name" value="CELL DIVISION ATP-BINDING PROTEIN FTSE"/>
    <property type="match status" value="1"/>
</dbReference>
<dbReference type="PANTHER" id="PTHR42798">
    <property type="entry name" value="LIPOPROTEIN-RELEASING SYSTEM ATP-BINDING PROTEIN LOLD"/>
    <property type="match status" value="1"/>
</dbReference>
<evidence type="ECO:0000256" key="5">
    <source>
        <dbReference type="ARBA" id="ARBA00022692"/>
    </source>
</evidence>
<dbReference type="EMBL" id="LZYZ01000001">
    <property type="protein sequence ID" value="OOM16528.1"/>
    <property type="molecule type" value="Genomic_DNA"/>
</dbReference>
<keyword evidence="7 13" id="KW-0067">ATP-binding</keyword>
<evidence type="ECO:0000256" key="4">
    <source>
        <dbReference type="ARBA" id="ARBA00022519"/>
    </source>
</evidence>
<evidence type="ECO:0000256" key="2">
    <source>
        <dbReference type="ARBA" id="ARBA00022448"/>
    </source>
</evidence>
<dbReference type="EC" id="3.6.3.-" evidence="13"/>
<dbReference type="GO" id="GO:0016887">
    <property type="term" value="F:ATP hydrolysis activity"/>
    <property type="evidence" value="ECO:0007669"/>
    <property type="project" value="InterPro"/>
</dbReference>
<keyword evidence="3" id="KW-1003">Cell membrane</keyword>
<feature type="domain" description="ABC transporter" evidence="12">
    <location>
        <begin position="4"/>
        <end position="243"/>
    </location>
</feature>
<dbReference type="Gene3D" id="3.40.50.300">
    <property type="entry name" value="P-loop containing nucleotide triphosphate hydrolases"/>
    <property type="match status" value="1"/>
</dbReference>
<feature type="transmembrane region" description="Helical" evidence="11">
    <location>
        <begin position="277"/>
        <end position="297"/>
    </location>
</feature>
<evidence type="ECO:0000256" key="8">
    <source>
        <dbReference type="ARBA" id="ARBA00022989"/>
    </source>
</evidence>
<gene>
    <name evidence="13" type="primary">macB_2</name>
    <name evidence="13" type="ORF">CLOSAC_07990</name>
</gene>
<organism evidence="13 14">
    <name type="scientific">Clostridium saccharobutylicum</name>
    <dbReference type="NCBI Taxonomy" id="169679"/>
    <lineage>
        <taxon>Bacteria</taxon>
        <taxon>Bacillati</taxon>
        <taxon>Bacillota</taxon>
        <taxon>Clostridia</taxon>
        <taxon>Eubacteriales</taxon>
        <taxon>Clostridiaceae</taxon>
        <taxon>Clostridium</taxon>
    </lineage>
</organism>
<evidence type="ECO:0000256" key="10">
    <source>
        <dbReference type="ARBA" id="ARBA00038388"/>
    </source>
</evidence>
<keyword evidence="2" id="KW-0813">Transport</keyword>
<dbReference type="Proteomes" id="UP000191154">
    <property type="component" value="Unassembled WGS sequence"/>
</dbReference>
<evidence type="ECO:0000256" key="11">
    <source>
        <dbReference type="SAM" id="Phobius"/>
    </source>
</evidence>
<dbReference type="InterPro" id="IPR003838">
    <property type="entry name" value="ABC3_permease_C"/>
</dbReference>
<dbReference type="InterPro" id="IPR017871">
    <property type="entry name" value="ABC_transporter-like_CS"/>
</dbReference>
<evidence type="ECO:0000313" key="13">
    <source>
        <dbReference type="EMBL" id="OOM16528.1"/>
    </source>
</evidence>
<dbReference type="Pfam" id="PF02687">
    <property type="entry name" value="FtsX"/>
    <property type="match status" value="1"/>
</dbReference>
<dbReference type="STRING" id="169679.CSACC_41890"/>
<keyword evidence="13" id="KW-0378">Hydrolase</keyword>
<comment type="caution">
    <text evidence="13">The sequence shown here is derived from an EMBL/GenBank/DDBJ whole genome shotgun (WGS) entry which is preliminary data.</text>
</comment>
<dbReference type="AlphaFoldDB" id="A0A1S8NJC8"/>
<keyword evidence="6" id="KW-0547">Nucleotide-binding</keyword>
<dbReference type="Pfam" id="PF00005">
    <property type="entry name" value="ABC_tran"/>
    <property type="match status" value="1"/>
</dbReference>